<evidence type="ECO:0000313" key="2">
    <source>
        <dbReference type="Proteomes" id="UP001296104"/>
    </source>
</evidence>
<gene>
    <name evidence="1" type="ORF">LECACI_7A008809</name>
</gene>
<reference evidence="1" key="1">
    <citation type="submission" date="2023-11" db="EMBL/GenBank/DDBJ databases">
        <authorList>
            <person name="Alioto T."/>
            <person name="Alioto T."/>
            <person name="Gomez Garrido J."/>
        </authorList>
    </citation>
    <scope>NUCLEOTIDE SEQUENCE</scope>
</reference>
<keyword evidence="2" id="KW-1185">Reference proteome</keyword>
<proteinExistence type="predicted"/>
<dbReference type="AlphaFoldDB" id="A0AAI9ED52"/>
<sequence length="167" mass="18922">MTMDSYVEGCLTEAAVNLGFWPTNQRNRSLMLLVAKHLTAESQRTCRDGQGNFMQLKRSDVLDYASVSFIQEYGPILWTDRMDERRHLNDTWRRNESGVVCQTTFIWNHDQCAAGKVERSLFESVLGSALGRAVRSYFGLMDQVPNVALEDAMGMSAEALVWGIMMV</sequence>
<comment type="caution">
    <text evidence="1">The sequence shown here is derived from an EMBL/GenBank/DDBJ whole genome shotgun (WGS) entry which is preliminary data.</text>
</comment>
<name>A0AAI9ED52_9PEZI</name>
<organism evidence="1 2">
    <name type="scientific">Lecanosticta acicola</name>
    <dbReference type="NCBI Taxonomy" id="111012"/>
    <lineage>
        <taxon>Eukaryota</taxon>
        <taxon>Fungi</taxon>
        <taxon>Dikarya</taxon>
        <taxon>Ascomycota</taxon>
        <taxon>Pezizomycotina</taxon>
        <taxon>Dothideomycetes</taxon>
        <taxon>Dothideomycetidae</taxon>
        <taxon>Mycosphaerellales</taxon>
        <taxon>Mycosphaerellaceae</taxon>
        <taxon>Lecanosticta</taxon>
    </lineage>
</organism>
<evidence type="ECO:0000313" key="1">
    <source>
        <dbReference type="EMBL" id="CAK4033651.1"/>
    </source>
</evidence>
<dbReference type="EMBL" id="CAVMBE010000090">
    <property type="protein sequence ID" value="CAK4033651.1"/>
    <property type="molecule type" value="Genomic_DNA"/>
</dbReference>
<protein>
    <submittedName>
        <fullName evidence="1">Uncharacterized protein</fullName>
    </submittedName>
</protein>
<accession>A0AAI9ED52</accession>
<dbReference type="Proteomes" id="UP001296104">
    <property type="component" value="Unassembled WGS sequence"/>
</dbReference>